<proteinExistence type="predicted"/>
<accession>A0ABQ9IJZ8</accession>
<comment type="caution">
    <text evidence="2">The sequence shown here is derived from an EMBL/GenBank/DDBJ whole genome shotgun (WGS) entry which is preliminary data.</text>
</comment>
<feature type="compositionally biased region" description="Low complexity" evidence="1">
    <location>
        <begin position="163"/>
        <end position="174"/>
    </location>
</feature>
<sequence length="442" mass="49394">MPLVGGFPRGCPVSPAPHSDAAPYSPRFTLFGSQDLDVKSAQISSFTHTLTQFNRARADRGRRPWRVMACVLQLGGHVTQRHSRRRLHHERHDAQLERGAQGGACRPRRRQPQLRLPEAAAGVRDLQTCRGCPWERYTARPPAPLLSPPQPSTPLHNPPHPSTTLLDPQHHTTTTPPPMLIPSRAEFWSSLKSTPVVPAIACLALKLRCREFQILHVHAALREHCTPVQSPARRGDGALVTWASVTLIVPTLLGLKLRKVRCWPTGAYTKDEVERSRWLRTTNLRAPTLNYYSVNASSENGVERRRLKERFPSLALAEDDEEQCRQMLHCYQSLILSKDLCEGNCALGETCPTGLCRNPSKSELNKTETSRLTKQNVDQHNCPSCDFNGPAYQAGRRLQLFPGRRRGGRVGRQPGEGRGLMAASTCVRSYDGSAFFTELKRT</sequence>
<dbReference type="Proteomes" id="UP001159363">
    <property type="component" value="Chromosome 1"/>
</dbReference>
<name>A0ABQ9IJZ8_9NEOP</name>
<keyword evidence="3" id="KW-1185">Reference proteome</keyword>
<feature type="region of interest" description="Disordered" evidence="1">
    <location>
        <begin position="80"/>
        <end position="118"/>
    </location>
</feature>
<feature type="compositionally biased region" description="Basic residues" evidence="1">
    <location>
        <begin position="80"/>
        <end position="89"/>
    </location>
</feature>
<evidence type="ECO:0000313" key="2">
    <source>
        <dbReference type="EMBL" id="KAJ8897016.1"/>
    </source>
</evidence>
<organism evidence="2 3">
    <name type="scientific">Dryococelus australis</name>
    <dbReference type="NCBI Taxonomy" id="614101"/>
    <lineage>
        <taxon>Eukaryota</taxon>
        <taxon>Metazoa</taxon>
        <taxon>Ecdysozoa</taxon>
        <taxon>Arthropoda</taxon>
        <taxon>Hexapoda</taxon>
        <taxon>Insecta</taxon>
        <taxon>Pterygota</taxon>
        <taxon>Neoptera</taxon>
        <taxon>Polyneoptera</taxon>
        <taxon>Phasmatodea</taxon>
        <taxon>Verophasmatodea</taxon>
        <taxon>Anareolatae</taxon>
        <taxon>Phasmatidae</taxon>
        <taxon>Eurycanthinae</taxon>
        <taxon>Dryococelus</taxon>
    </lineage>
</organism>
<feature type="compositionally biased region" description="Pro residues" evidence="1">
    <location>
        <begin position="141"/>
        <end position="161"/>
    </location>
</feature>
<protein>
    <submittedName>
        <fullName evidence="2">Uncharacterized protein</fullName>
    </submittedName>
</protein>
<reference evidence="2 3" key="1">
    <citation type="submission" date="2023-02" db="EMBL/GenBank/DDBJ databases">
        <title>LHISI_Scaffold_Assembly.</title>
        <authorList>
            <person name="Stuart O.P."/>
            <person name="Cleave R."/>
            <person name="Magrath M.J.L."/>
            <person name="Mikheyev A.S."/>
        </authorList>
    </citation>
    <scope>NUCLEOTIDE SEQUENCE [LARGE SCALE GENOMIC DNA]</scope>
    <source>
        <strain evidence="2">Daus_M_001</strain>
        <tissue evidence="2">Leg muscle</tissue>
    </source>
</reference>
<dbReference type="EMBL" id="JARBHB010000001">
    <property type="protein sequence ID" value="KAJ8897016.1"/>
    <property type="molecule type" value="Genomic_DNA"/>
</dbReference>
<gene>
    <name evidence="2" type="ORF">PR048_002362</name>
</gene>
<feature type="region of interest" description="Disordered" evidence="1">
    <location>
        <begin position="140"/>
        <end position="175"/>
    </location>
</feature>
<evidence type="ECO:0000256" key="1">
    <source>
        <dbReference type="SAM" id="MobiDB-lite"/>
    </source>
</evidence>
<evidence type="ECO:0000313" key="3">
    <source>
        <dbReference type="Proteomes" id="UP001159363"/>
    </source>
</evidence>